<accession>A0A4U0TR80</accession>
<evidence type="ECO:0000313" key="7">
    <source>
        <dbReference type="Proteomes" id="UP000308549"/>
    </source>
</evidence>
<comment type="similarity">
    <text evidence="1">Belongs to the IUNH family.</text>
</comment>
<feature type="domain" description="Inosine/uridine-preferring nucleoside hydrolase" evidence="5">
    <location>
        <begin position="47"/>
        <end position="401"/>
    </location>
</feature>
<evidence type="ECO:0000256" key="1">
    <source>
        <dbReference type="ARBA" id="ARBA00009176"/>
    </source>
</evidence>
<dbReference type="CDD" id="cd02651">
    <property type="entry name" value="nuc_hydro_IU_UC_XIUA"/>
    <property type="match status" value="1"/>
</dbReference>
<dbReference type="Pfam" id="PF01156">
    <property type="entry name" value="IU_nuc_hydro"/>
    <property type="match status" value="1"/>
</dbReference>
<reference evidence="6 7" key="1">
    <citation type="submission" date="2017-03" db="EMBL/GenBank/DDBJ databases">
        <title>Genomes of endolithic fungi from Antarctica.</title>
        <authorList>
            <person name="Coleine C."/>
            <person name="Masonjones S."/>
            <person name="Stajich J.E."/>
        </authorList>
    </citation>
    <scope>NUCLEOTIDE SEQUENCE [LARGE SCALE GENOMIC DNA]</scope>
    <source>
        <strain evidence="6 7">CCFEE 6315</strain>
    </source>
</reference>
<dbReference type="Gene3D" id="3.90.245.10">
    <property type="entry name" value="Ribonucleoside hydrolase-like"/>
    <property type="match status" value="1"/>
</dbReference>
<dbReference type="GO" id="GO:0008477">
    <property type="term" value="F:purine nucleosidase activity"/>
    <property type="evidence" value="ECO:0007669"/>
    <property type="project" value="TreeGrafter"/>
</dbReference>
<dbReference type="InterPro" id="IPR036452">
    <property type="entry name" value="Ribo_hydro-like"/>
</dbReference>
<dbReference type="InterPro" id="IPR023186">
    <property type="entry name" value="IUNH"/>
</dbReference>
<dbReference type="SUPFAM" id="SSF53590">
    <property type="entry name" value="Nucleoside hydrolase"/>
    <property type="match status" value="1"/>
</dbReference>
<evidence type="ECO:0000259" key="5">
    <source>
        <dbReference type="Pfam" id="PF01156"/>
    </source>
</evidence>
<evidence type="ECO:0000313" key="6">
    <source>
        <dbReference type="EMBL" id="TKA24416.1"/>
    </source>
</evidence>
<feature type="compositionally biased region" description="Polar residues" evidence="4">
    <location>
        <begin position="494"/>
        <end position="504"/>
    </location>
</feature>
<dbReference type="Proteomes" id="UP000308549">
    <property type="component" value="Unassembled WGS sequence"/>
</dbReference>
<dbReference type="GO" id="GO:0005829">
    <property type="term" value="C:cytosol"/>
    <property type="evidence" value="ECO:0007669"/>
    <property type="project" value="TreeGrafter"/>
</dbReference>
<dbReference type="EMBL" id="NAJL01000044">
    <property type="protein sequence ID" value="TKA24416.1"/>
    <property type="molecule type" value="Genomic_DNA"/>
</dbReference>
<dbReference type="GO" id="GO:0006152">
    <property type="term" value="P:purine nucleoside catabolic process"/>
    <property type="evidence" value="ECO:0007669"/>
    <property type="project" value="TreeGrafter"/>
</dbReference>
<name>A0A4U0TR80_9PEZI</name>
<evidence type="ECO:0000256" key="4">
    <source>
        <dbReference type="SAM" id="MobiDB-lite"/>
    </source>
</evidence>
<keyword evidence="7" id="KW-1185">Reference proteome</keyword>
<dbReference type="AlphaFoldDB" id="A0A4U0TR80"/>
<gene>
    <name evidence="6" type="ORF">B0A50_06736</name>
</gene>
<dbReference type="InterPro" id="IPR001910">
    <property type="entry name" value="Inosine/uridine_hydrolase_dom"/>
</dbReference>
<organism evidence="6 7">
    <name type="scientific">Salinomyces thailandicus</name>
    <dbReference type="NCBI Taxonomy" id="706561"/>
    <lineage>
        <taxon>Eukaryota</taxon>
        <taxon>Fungi</taxon>
        <taxon>Dikarya</taxon>
        <taxon>Ascomycota</taxon>
        <taxon>Pezizomycotina</taxon>
        <taxon>Dothideomycetes</taxon>
        <taxon>Dothideomycetidae</taxon>
        <taxon>Mycosphaerellales</taxon>
        <taxon>Teratosphaeriaceae</taxon>
        <taxon>Salinomyces</taxon>
    </lineage>
</organism>
<feature type="region of interest" description="Disordered" evidence="4">
    <location>
        <begin position="485"/>
        <end position="522"/>
    </location>
</feature>
<dbReference type="PANTHER" id="PTHR12304">
    <property type="entry name" value="INOSINE-URIDINE PREFERRING NUCLEOSIDE HYDROLASE"/>
    <property type="match status" value="1"/>
</dbReference>
<proteinExistence type="inferred from homology"/>
<dbReference type="PANTHER" id="PTHR12304:SF4">
    <property type="entry name" value="URIDINE NUCLEOSIDASE"/>
    <property type="match status" value="1"/>
</dbReference>
<protein>
    <recommendedName>
        <fullName evidence="5">Inosine/uridine-preferring nucleoside hydrolase domain-containing protein</fullName>
    </recommendedName>
</protein>
<comment type="caution">
    <text evidence="6">The sequence shown here is derived from an EMBL/GenBank/DDBJ whole genome shotgun (WGS) entry which is preliminary data.</text>
</comment>
<dbReference type="OrthoDB" id="432381at2759"/>
<sequence>MMSNFQRRIAADELRLGILKHLASLDMAFDQDIDGQRVVESLRSKSVWLDCDTGHDDALAILIAARSPDLRLLGISTVYGNAPLEKTTYNTRAVLQAIGRTDVPVYPGASGPLEREACFAPGIHGETGLDGTTCLPKPTVEAKTDMSAIDAMYRALSAQPAGTAWLVAVGTLTNVAKLFDKYPDLAEHISGLSVMGGCIGEGFTDAPLGTIQAGDGAQDRCGNWTPFAEFNIYCDPEAAQQIFSNPTLSRKATLIPLDLTHQFLATNRVQLGLLFGFDMQMHTEPTMNDVSAVRRLFFEILTFFAKTYAEMFGLTAGPPTHDPLAVAVALRPELFYCNGRGSADGLQNERFTIDIITEGEHGPAVENGRTASQCGRTVANGLVAGTDGVRIPRGLDSKALWALLEGCLSRTERSMGEDAMFERRDTGGALPSQHAVDTGSEDMASLVHGSNVTLSQFEMSTGLLPDIAAIDKEPGYGGHFLETNKEKQLGITPRNLNLTRAQQSRADEDEDEGKRTKRSRGL</sequence>
<keyword evidence="3" id="KW-0326">Glycosidase</keyword>
<evidence type="ECO:0000256" key="2">
    <source>
        <dbReference type="ARBA" id="ARBA00022801"/>
    </source>
</evidence>
<evidence type="ECO:0000256" key="3">
    <source>
        <dbReference type="ARBA" id="ARBA00023295"/>
    </source>
</evidence>
<keyword evidence="2" id="KW-0378">Hydrolase</keyword>